<name>A0A5J4YW67_PORPP</name>
<evidence type="ECO:0000256" key="1">
    <source>
        <dbReference type="ARBA" id="ARBA00004477"/>
    </source>
</evidence>
<accession>A0A5J4YW67</accession>
<evidence type="ECO:0000256" key="5">
    <source>
        <dbReference type="ARBA" id="ARBA00022989"/>
    </source>
</evidence>
<dbReference type="AlphaFoldDB" id="A0A5J4YW67"/>
<dbReference type="Pfam" id="PF07019">
    <property type="entry name" value="EMC6"/>
    <property type="match status" value="1"/>
</dbReference>
<dbReference type="PANTHER" id="PTHR12906">
    <property type="entry name" value="PROTEIN C20ORF24 RAB5-INTERACTING PROTEIN"/>
    <property type="match status" value="1"/>
</dbReference>
<evidence type="ECO:0000256" key="4">
    <source>
        <dbReference type="ARBA" id="ARBA00022824"/>
    </source>
</evidence>
<comment type="similarity">
    <text evidence="2">Belongs to the EMC6 family.</text>
</comment>
<dbReference type="PANTHER" id="PTHR12906:SF0">
    <property type="entry name" value="GEL COMPLEX SUBUNIT OPTI"/>
    <property type="match status" value="1"/>
</dbReference>
<evidence type="ECO:0000313" key="8">
    <source>
        <dbReference type="EMBL" id="KAA8495428.1"/>
    </source>
</evidence>
<keyword evidence="6 7" id="KW-0472">Membrane</keyword>
<feature type="transmembrane region" description="Helical" evidence="7">
    <location>
        <begin position="48"/>
        <end position="66"/>
    </location>
</feature>
<reference evidence="9" key="1">
    <citation type="journal article" date="2019" name="Nat. Commun.">
        <title>Expansion of phycobilisome linker gene families in mesophilic red algae.</title>
        <authorList>
            <person name="Lee J."/>
            <person name="Kim D."/>
            <person name="Bhattacharya D."/>
            <person name="Yoon H.S."/>
        </authorList>
    </citation>
    <scope>NUCLEOTIDE SEQUENCE [LARGE SCALE GENOMIC DNA]</scope>
    <source>
        <strain evidence="9">CCMP 1328</strain>
    </source>
</reference>
<dbReference type="GO" id="GO:0097250">
    <property type="term" value="P:mitochondrial respirasome assembly"/>
    <property type="evidence" value="ECO:0007669"/>
    <property type="project" value="InterPro"/>
</dbReference>
<evidence type="ECO:0000313" key="9">
    <source>
        <dbReference type="Proteomes" id="UP000324585"/>
    </source>
</evidence>
<sequence length="140" mass="14827">MSTTSSVGNVRAASAPLVATDVSSKSLVVLAVTRNAGRKMKTNQVLDLLYWMRQIGALIMGVVLGAGAVEGFVGFVAFGVCVIMLPLVYLNMYLNTNDELHGGAKAFLMEGTMPSLGLFVLVWTLAFSILGGGWTPQRSV</sequence>
<dbReference type="InterPro" id="IPR029008">
    <property type="entry name" value="EMC6-like"/>
</dbReference>
<feature type="transmembrane region" description="Helical" evidence="7">
    <location>
        <begin position="115"/>
        <end position="134"/>
    </location>
</feature>
<evidence type="ECO:0000256" key="3">
    <source>
        <dbReference type="ARBA" id="ARBA00022692"/>
    </source>
</evidence>
<keyword evidence="4" id="KW-0256">Endoplasmic reticulum</keyword>
<feature type="transmembrane region" description="Helical" evidence="7">
    <location>
        <begin position="72"/>
        <end position="94"/>
    </location>
</feature>
<dbReference type="OrthoDB" id="286395at2759"/>
<evidence type="ECO:0000256" key="2">
    <source>
        <dbReference type="ARBA" id="ARBA00009436"/>
    </source>
</evidence>
<dbReference type="EMBL" id="VRMN01000003">
    <property type="protein sequence ID" value="KAA8495428.1"/>
    <property type="molecule type" value="Genomic_DNA"/>
</dbReference>
<evidence type="ECO:0000256" key="7">
    <source>
        <dbReference type="SAM" id="Phobius"/>
    </source>
</evidence>
<evidence type="ECO:0000256" key="6">
    <source>
        <dbReference type="ARBA" id="ARBA00023136"/>
    </source>
</evidence>
<protein>
    <recommendedName>
        <fullName evidence="10">Rab5-interacting protein</fullName>
    </recommendedName>
</protein>
<keyword evidence="9" id="KW-1185">Reference proteome</keyword>
<keyword evidence="5 7" id="KW-1133">Transmembrane helix</keyword>
<dbReference type="Proteomes" id="UP000324585">
    <property type="component" value="Unassembled WGS sequence"/>
</dbReference>
<dbReference type="OMA" id="ANSEWPD"/>
<comment type="subcellular location">
    <subcellularLocation>
        <location evidence="1">Endoplasmic reticulum membrane</location>
        <topology evidence="1">Multi-pass membrane protein</topology>
    </subcellularLocation>
</comment>
<gene>
    <name evidence="8" type="ORF">FVE85_1583</name>
</gene>
<organism evidence="8 9">
    <name type="scientific">Porphyridium purpureum</name>
    <name type="common">Red alga</name>
    <name type="synonym">Porphyridium cruentum</name>
    <dbReference type="NCBI Taxonomy" id="35688"/>
    <lineage>
        <taxon>Eukaryota</taxon>
        <taxon>Rhodophyta</taxon>
        <taxon>Bangiophyceae</taxon>
        <taxon>Porphyridiales</taxon>
        <taxon>Porphyridiaceae</taxon>
        <taxon>Porphyridium</taxon>
    </lineage>
</organism>
<evidence type="ECO:0008006" key="10">
    <source>
        <dbReference type="Google" id="ProtNLM"/>
    </source>
</evidence>
<dbReference type="GO" id="GO:0005739">
    <property type="term" value="C:mitochondrion"/>
    <property type="evidence" value="ECO:0007669"/>
    <property type="project" value="GOC"/>
</dbReference>
<keyword evidence="3 7" id="KW-0812">Transmembrane</keyword>
<dbReference type="GO" id="GO:0005789">
    <property type="term" value="C:endoplasmic reticulum membrane"/>
    <property type="evidence" value="ECO:0007669"/>
    <property type="project" value="UniProtKB-SubCell"/>
</dbReference>
<proteinExistence type="inferred from homology"/>
<dbReference type="InterPro" id="IPR010742">
    <property type="entry name" value="RCAF1"/>
</dbReference>
<comment type="caution">
    <text evidence="8">The sequence shown here is derived from an EMBL/GenBank/DDBJ whole genome shotgun (WGS) entry which is preliminary data.</text>
</comment>